<evidence type="ECO:0000256" key="8">
    <source>
        <dbReference type="ARBA" id="ARBA00047481"/>
    </source>
</evidence>
<protein>
    <recommendedName>
        <fullName evidence="9">Histidinol-phosphate aminotransferase</fullName>
        <ecNumber evidence="9">2.6.1.9</ecNumber>
    </recommendedName>
    <alternativeName>
        <fullName evidence="9">Imidazole acetol-phosphate transaminase</fullName>
    </alternativeName>
</protein>
<keyword evidence="7 9" id="KW-0663">Pyridoxal phosphate</keyword>
<evidence type="ECO:0000256" key="5">
    <source>
        <dbReference type="ARBA" id="ARBA00022576"/>
    </source>
</evidence>
<dbReference type="Pfam" id="PF00155">
    <property type="entry name" value="Aminotran_1_2"/>
    <property type="match status" value="1"/>
</dbReference>
<dbReference type="InterPro" id="IPR004839">
    <property type="entry name" value="Aminotransferase_I/II_large"/>
</dbReference>
<dbReference type="EMBL" id="JXQV01000006">
    <property type="protein sequence ID" value="KIQ03686.1"/>
    <property type="molecule type" value="Genomic_DNA"/>
</dbReference>
<dbReference type="InterPro" id="IPR015422">
    <property type="entry name" value="PyrdxlP-dep_Trfase_small"/>
</dbReference>
<comment type="subunit">
    <text evidence="4 9">Homodimer.</text>
</comment>
<proteinExistence type="inferred from homology"/>
<dbReference type="NCBIfam" id="TIGR01141">
    <property type="entry name" value="hisC"/>
    <property type="match status" value="1"/>
</dbReference>
<comment type="cofactor">
    <cofactor evidence="1 9">
        <name>pyridoxal 5'-phosphate</name>
        <dbReference type="ChEBI" id="CHEBI:597326"/>
    </cofactor>
</comment>
<name>A0A0D0KUS4_AGRTU</name>
<keyword evidence="9" id="KW-0028">Amino-acid biosynthesis</keyword>
<dbReference type="CDD" id="cd00609">
    <property type="entry name" value="AAT_like"/>
    <property type="match status" value="1"/>
</dbReference>
<dbReference type="InterPro" id="IPR050106">
    <property type="entry name" value="HistidinolP_aminotransfase"/>
</dbReference>
<evidence type="ECO:0000256" key="1">
    <source>
        <dbReference type="ARBA" id="ARBA00001933"/>
    </source>
</evidence>
<dbReference type="PANTHER" id="PTHR43643">
    <property type="entry name" value="HISTIDINOL-PHOSPHATE AMINOTRANSFERASE 2"/>
    <property type="match status" value="1"/>
</dbReference>
<dbReference type="GO" id="GO:0030170">
    <property type="term" value="F:pyridoxal phosphate binding"/>
    <property type="evidence" value="ECO:0007669"/>
    <property type="project" value="InterPro"/>
</dbReference>
<evidence type="ECO:0000256" key="6">
    <source>
        <dbReference type="ARBA" id="ARBA00022679"/>
    </source>
</evidence>
<evidence type="ECO:0000259" key="10">
    <source>
        <dbReference type="Pfam" id="PF00155"/>
    </source>
</evidence>
<dbReference type="InterPro" id="IPR005861">
    <property type="entry name" value="HisP_aminotrans"/>
</dbReference>
<evidence type="ECO:0000256" key="2">
    <source>
        <dbReference type="ARBA" id="ARBA00005011"/>
    </source>
</evidence>
<dbReference type="SUPFAM" id="SSF53383">
    <property type="entry name" value="PLP-dependent transferases"/>
    <property type="match status" value="1"/>
</dbReference>
<dbReference type="Gene3D" id="3.40.640.10">
    <property type="entry name" value="Type I PLP-dependent aspartate aminotransferase-like (Major domain)"/>
    <property type="match status" value="1"/>
</dbReference>
<dbReference type="Gene3D" id="3.90.1150.10">
    <property type="entry name" value="Aspartate Aminotransferase, domain 1"/>
    <property type="match status" value="1"/>
</dbReference>
<dbReference type="AlphaFoldDB" id="A0A0D0KUS4"/>
<evidence type="ECO:0000256" key="9">
    <source>
        <dbReference type="HAMAP-Rule" id="MF_01023"/>
    </source>
</evidence>
<dbReference type="UniPathway" id="UPA00031">
    <property type="reaction ID" value="UER00012"/>
</dbReference>
<dbReference type="GO" id="GO:0004400">
    <property type="term" value="F:histidinol-phosphate transaminase activity"/>
    <property type="evidence" value="ECO:0007669"/>
    <property type="project" value="UniProtKB-UniRule"/>
</dbReference>
<evidence type="ECO:0000313" key="12">
    <source>
        <dbReference type="Proteomes" id="UP000035017"/>
    </source>
</evidence>
<evidence type="ECO:0000256" key="7">
    <source>
        <dbReference type="ARBA" id="ARBA00022898"/>
    </source>
</evidence>
<evidence type="ECO:0000256" key="3">
    <source>
        <dbReference type="ARBA" id="ARBA00007970"/>
    </source>
</evidence>
<gene>
    <name evidence="9" type="primary">hisC</name>
    <name evidence="11" type="ORF">RU07_06625</name>
</gene>
<feature type="domain" description="Aminotransferase class I/classII large" evidence="10">
    <location>
        <begin position="32"/>
        <end position="355"/>
    </location>
</feature>
<dbReference type="HAMAP" id="MF_01023">
    <property type="entry name" value="HisC_aminotrans_2"/>
    <property type="match status" value="1"/>
</dbReference>
<organism evidence="11 12">
    <name type="scientific">Agrobacterium tumefaciens</name>
    <dbReference type="NCBI Taxonomy" id="358"/>
    <lineage>
        <taxon>Bacteria</taxon>
        <taxon>Pseudomonadati</taxon>
        <taxon>Pseudomonadota</taxon>
        <taxon>Alphaproteobacteria</taxon>
        <taxon>Hyphomicrobiales</taxon>
        <taxon>Rhizobiaceae</taxon>
        <taxon>Rhizobium/Agrobacterium group</taxon>
        <taxon>Agrobacterium</taxon>
        <taxon>Agrobacterium tumefaciens complex</taxon>
    </lineage>
</organism>
<dbReference type="PANTHER" id="PTHR43643:SF3">
    <property type="entry name" value="HISTIDINOL-PHOSPHATE AMINOTRANSFERASE"/>
    <property type="match status" value="1"/>
</dbReference>
<sequence length="369" mass="39444">MSVELSQPVPRPGILDIAAYVPGKEHAEGVEKVYKLSSNETPLGASPKAIEAFKAAASNLEIYPDGQATALRQAIADVHGLNPANIMCGNGSDELLGLLCHVYLGTGDEAIITEHGFLVYRIQIMGAGATPVTVKETNCAVDVDAILSAVTEKTKMVFIANPGNPTGTYVPVSEIRRLQAGLPAHVMLVLDAAYAEYVRKNDYEAGLELVSGSKNVVMTRTFSKVYGLAALRVGWMYGPAAIIDALNRVRGPFNMNAPAIAAGAAAIRDQAFMQQALAHNLEWMETLTKAFSELGLEFTPSVTNFILIHFPDVDGKRAADADEFLTRRGYILRAVRGYGFANALRMTVGSAEANLGVIAALKDFMGQGK</sequence>
<keyword evidence="9" id="KW-0368">Histidine biosynthesis</keyword>
<dbReference type="EC" id="2.6.1.9" evidence="9"/>
<dbReference type="OrthoDB" id="9809616at2"/>
<comment type="pathway">
    <text evidence="2 9">Amino-acid biosynthesis; L-histidine biosynthesis; L-histidine from 5-phospho-alpha-D-ribose 1-diphosphate: step 7/9.</text>
</comment>
<comment type="caution">
    <text evidence="11">The sequence shown here is derived from an EMBL/GenBank/DDBJ whole genome shotgun (WGS) entry which is preliminary data.</text>
</comment>
<dbReference type="InterPro" id="IPR015421">
    <property type="entry name" value="PyrdxlP-dep_Trfase_major"/>
</dbReference>
<comment type="similarity">
    <text evidence="3 9">Belongs to the class-II pyridoxal-phosphate-dependent aminotransferase family. Histidinol-phosphate aminotransferase subfamily.</text>
</comment>
<keyword evidence="6 9" id="KW-0808">Transferase</keyword>
<dbReference type="Proteomes" id="UP000035017">
    <property type="component" value="Unassembled WGS sequence"/>
</dbReference>
<dbReference type="InterPro" id="IPR015424">
    <property type="entry name" value="PyrdxlP-dep_Trfase"/>
</dbReference>
<evidence type="ECO:0000256" key="4">
    <source>
        <dbReference type="ARBA" id="ARBA00011738"/>
    </source>
</evidence>
<evidence type="ECO:0000313" key="11">
    <source>
        <dbReference type="EMBL" id="KIQ03686.1"/>
    </source>
</evidence>
<accession>A0A0D0KUS4</accession>
<reference evidence="11 12" key="1">
    <citation type="submission" date="2014-12" db="EMBL/GenBank/DDBJ databases">
        <title>16Stimator: statistical estimation of ribosomal gene copy numbers from draft genome assemblies.</title>
        <authorList>
            <person name="Perisin M.A."/>
            <person name="Vetter M."/>
            <person name="Gilbert J.A."/>
            <person name="Bergelson J."/>
        </authorList>
    </citation>
    <scope>NUCLEOTIDE SEQUENCE [LARGE SCALE GENOMIC DNA]</scope>
    <source>
        <strain evidence="11 12">MEJ076</strain>
    </source>
</reference>
<feature type="modified residue" description="N6-(pyridoxal phosphate)lysine" evidence="9">
    <location>
        <position position="224"/>
    </location>
</feature>
<comment type="catalytic activity">
    <reaction evidence="8 9">
        <text>L-histidinol phosphate + 2-oxoglutarate = 3-(imidazol-4-yl)-2-oxopropyl phosphate + L-glutamate</text>
        <dbReference type="Rhea" id="RHEA:23744"/>
        <dbReference type="ChEBI" id="CHEBI:16810"/>
        <dbReference type="ChEBI" id="CHEBI:29985"/>
        <dbReference type="ChEBI" id="CHEBI:57766"/>
        <dbReference type="ChEBI" id="CHEBI:57980"/>
        <dbReference type="EC" id="2.6.1.9"/>
    </reaction>
</comment>
<dbReference type="GO" id="GO:0000105">
    <property type="term" value="P:L-histidine biosynthetic process"/>
    <property type="evidence" value="ECO:0007669"/>
    <property type="project" value="UniProtKB-UniRule"/>
</dbReference>
<keyword evidence="5 9" id="KW-0032">Aminotransferase</keyword>